<evidence type="ECO:0000256" key="1">
    <source>
        <dbReference type="ARBA" id="ARBA00023015"/>
    </source>
</evidence>
<keyword evidence="2 5" id="KW-0238">DNA-binding</keyword>
<dbReference type="InterPro" id="IPR028082">
    <property type="entry name" value="Peripla_BP_I"/>
</dbReference>
<dbReference type="Pfam" id="PF00532">
    <property type="entry name" value="Peripla_BP_1"/>
    <property type="match status" value="1"/>
</dbReference>
<dbReference type="PANTHER" id="PTHR30146">
    <property type="entry name" value="LACI-RELATED TRANSCRIPTIONAL REPRESSOR"/>
    <property type="match status" value="1"/>
</dbReference>
<dbReference type="PROSITE" id="PS00356">
    <property type="entry name" value="HTH_LACI_1"/>
    <property type="match status" value="1"/>
</dbReference>
<sequence>MAITINDIAKKAGVSLATVSRVLNKSPHVSDTARRKVEQAIREFNYIPSAYARGLSRNQSNIIGVIVPEITNPFFSEVITGITEIGDKHNLNALFFNTDESIDKERRALRILQEYRVRGLIITPVTGENRYDREYIQLFENLNIPIVLVDRDIRNSDFTGVYFDDYAALFKPTSLLIENGHKDIVLFTGNPDHIVSKRRLEGYCDAFSAHQMAYNPKNLIPCDFSMESSYNLTRKLILDHNLPTAFIGMTNMLSLGCLKALYEFGISIPDEVAFVGYDRLDVQDVFNMHLTLVEKDAKEMGRKATELLYDKIMGKKTSTRTILTPQMFIRGSERFPSSDPNLRIF</sequence>
<dbReference type="SUPFAM" id="SSF53822">
    <property type="entry name" value="Periplasmic binding protein-like I"/>
    <property type="match status" value="1"/>
</dbReference>
<evidence type="ECO:0000256" key="3">
    <source>
        <dbReference type="ARBA" id="ARBA00023163"/>
    </source>
</evidence>
<name>A0AAU8A7N6_9FIRM</name>
<dbReference type="InterPro" id="IPR001761">
    <property type="entry name" value="Peripla_BP/Lac1_sug-bd_dom"/>
</dbReference>
<feature type="domain" description="HTH lacI-type" evidence="4">
    <location>
        <begin position="3"/>
        <end position="57"/>
    </location>
</feature>
<dbReference type="PANTHER" id="PTHR30146:SF109">
    <property type="entry name" value="HTH-TYPE TRANSCRIPTIONAL REGULATOR GALS"/>
    <property type="match status" value="1"/>
</dbReference>
<accession>A0AAU8A7N6</accession>
<organism evidence="5">
    <name type="scientific">Christensenella massiliensis</name>
    <dbReference type="NCBI Taxonomy" id="1805714"/>
    <lineage>
        <taxon>Bacteria</taxon>
        <taxon>Bacillati</taxon>
        <taxon>Bacillota</taxon>
        <taxon>Clostridia</taxon>
        <taxon>Christensenellales</taxon>
        <taxon>Christensenellaceae</taxon>
        <taxon>Christensenella</taxon>
    </lineage>
</organism>
<dbReference type="Gene3D" id="3.40.50.2300">
    <property type="match status" value="2"/>
</dbReference>
<dbReference type="SUPFAM" id="SSF47413">
    <property type="entry name" value="lambda repressor-like DNA-binding domains"/>
    <property type="match status" value="1"/>
</dbReference>
<dbReference type="PROSITE" id="PS50932">
    <property type="entry name" value="HTH_LACI_2"/>
    <property type="match status" value="1"/>
</dbReference>
<dbReference type="EMBL" id="CP117826">
    <property type="protein sequence ID" value="XCC61966.1"/>
    <property type="molecule type" value="Genomic_DNA"/>
</dbReference>
<dbReference type="CDD" id="cd01392">
    <property type="entry name" value="HTH_LacI"/>
    <property type="match status" value="1"/>
</dbReference>
<reference evidence="5" key="1">
    <citation type="submission" date="2023-02" db="EMBL/GenBank/DDBJ databases">
        <title>Gut commensal Christensenella minuta modulates host metabolism via a new class of secondary bile acids.</title>
        <authorList>
            <person name="Liu C."/>
        </authorList>
    </citation>
    <scope>NUCLEOTIDE SEQUENCE</scope>
    <source>
        <strain evidence="5">CA70</strain>
    </source>
</reference>
<dbReference type="RefSeq" id="WP_353423269.1">
    <property type="nucleotide sequence ID" value="NZ_CP117826.1"/>
</dbReference>
<dbReference type="InterPro" id="IPR010982">
    <property type="entry name" value="Lambda_DNA-bd_dom_sf"/>
</dbReference>
<evidence type="ECO:0000259" key="4">
    <source>
        <dbReference type="PROSITE" id="PS50932"/>
    </source>
</evidence>
<keyword evidence="3" id="KW-0804">Transcription</keyword>
<dbReference type="AlphaFoldDB" id="A0AAU8A7N6"/>
<dbReference type="InterPro" id="IPR000843">
    <property type="entry name" value="HTH_LacI"/>
</dbReference>
<evidence type="ECO:0000256" key="2">
    <source>
        <dbReference type="ARBA" id="ARBA00023125"/>
    </source>
</evidence>
<dbReference type="PRINTS" id="PR00036">
    <property type="entry name" value="HTHLACI"/>
</dbReference>
<dbReference type="GO" id="GO:0003700">
    <property type="term" value="F:DNA-binding transcription factor activity"/>
    <property type="evidence" value="ECO:0007669"/>
    <property type="project" value="TreeGrafter"/>
</dbReference>
<protein>
    <submittedName>
        <fullName evidence="5">LacI family DNA-binding transcriptional regulator</fullName>
    </submittedName>
</protein>
<proteinExistence type="predicted"/>
<dbReference type="GO" id="GO:0000976">
    <property type="term" value="F:transcription cis-regulatory region binding"/>
    <property type="evidence" value="ECO:0007669"/>
    <property type="project" value="TreeGrafter"/>
</dbReference>
<evidence type="ECO:0000313" key="5">
    <source>
        <dbReference type="EMBL" id="XCC61966.1"/>
    </source>
</evidence>
<dbReference type="SMART" id="SM00354">
    <property type="entry name" value="HTH_LACI"/>
    <property type="match status" value="1"/>
</dbReference>
<dbReference type="Gene3D" id="1.10.260.40">
    <property type="entry name" value="lambda repressor-like DNA-binding domains"/>
    <property type="match status" value="1"/>
</dbReference>
<keyword evidence="1" id="KW-0805">Transcription regulation</keyword>
<dbReference type="Pfam" id="PF00356">
    <property type="entry name" value="LacI"/>
    <property type="match status" value="1"/>
</dbReference>
<dbReference type="CDD" id="cd06267">
    <property type="entry name" value="PBP1_LacI_sugar_binding-like"/>
    <property type="match status" value="1"/>
</dbReference>
<gene>
    <name evidence="5" type="ORF">PUP29_10605</name>
</gene>